<organism evidence="1">
    <name type="scientific">uncultured marine thaumarchaeote AD1000_26_G12</name>
    <dbReference type="NCBI Taxonomy" id="1455904"/>
    <lineage>
        <taxon>Archaea</taxon>
        <taxon>Nitrososphaerota</taxon>
        <taxon>environmental samples</taxon>
    </lineage>
</organism>
<evidence type="ECO:0000313" key="1">
    <source>
        <dbReference type="EMBL" id="AIE92754.1"/>
    </source>
</evidence>
<proteinExistence type="predicted"/>
<accession>A0A075FMX1</accession>
<sequence length="141" mass="16410">MNTKSLVNKMNKVEIWKIFTIIMDNFTILPKTGFPLLQGAAPDFIRYPPNNKPNFGIHQTQKIKEQFSNQGASMLPKLQDFNQMFRQQANSLMKMNSNVLPPGHPLFSRENSLYTLKEENEKLMKENLELKKKLEPKSNKK</sequence>
<protein>
    <submittedName>
        <fullName evidence="1">Uncharacterized protein</fullName>
    </submittedName>
</protein>
<reference evidence="1" key="1">
    <citation type="journal article" date="2014" name="Genome Biol. Evol.">
        <title>Pangenome evidence for extensive interdomain horizontal transfer affecting lineage core and shell genes in uncultured planktonic thaumarchaeota and euryarchaeota.</title>
        <authorList>
            <person name="Deschamps P."/>
            <person name="Zivanovic Y."/>
            <person name="Moreira D."/>
            <person name="Rodriguez-Valera F."/>
            <person name="Lopez-Garcia P."/>
        </authorList>
    </citation>
    <scope>NUCLEOTIDE SEQUENCE</scope>
</reference>
<dbReference type="EMBL" id="KF900375">
    <property type="protein sequence ID" value="AIE92754.1"/>
    <property type="molecule type" value="Genomic_DNA"/>
</dbReference>
<name>A0A075FMX1_9ARCH</name>
<dbReference type="AlphaFoldDB" id="A0A075FMX1"/>